<reference evidence="4" key="1">
    <citation type="submission" date="2021-01" db="EMBL/GenBank/DDBJ databases">
        <authorList>
            <person name="Corre E."/>
            <person name="Pelletier E."/>
            <person name="Niang G."/>
            <person name="Scheremetjew M."/>
            <person name="Finn R."/>
            <person name="Kale V."/>
            <person name="Holt S."/>
            <person name="Cochrane G."/>
            <person name="Meng A."/>
            <person name="Brown T."/>
            <person name="Cohen L."/>
        </authorList>
    </citation>
    <scope>NUCLEOTIDE SEQUENCE</scope>
    <source>
        <strain evidence="4">CCMP325</strain>
    </source>
</reference>
<feature type="compositionally biased region" description="Basic and acidic residues" evidence="1">
    <location>
        <begin position="125"/>
        <end position="135"/>
    </location>
</feature>
<sequence>MAAACPRRTLLFLLVIAFQPQTSNTFINVVKPLEAVFQPLQHTITRHSSKWSPRSVASLGTGSFDTPGRSTFFPVEGLRSELFQSFRAILVAKIAGKVLDLVSIHIVNLFASLLSSISRAMGYMRQDRQGKEKPRSPCGTEMCSSSSSSRRNILMAKMQLRSSPSSVHVHLLP</sequence>
<evidence type="ECO:0000256" key="1">
    <source>
        <dbReference type="SAM" id="MobiDB-lite"/>
    </source>
</evidence>
<feature type="chain" id="PRO_5036393680" evidence="2">
    <location>
        <begin position="26"/>
        <end position="173"/>
    </location>
</feature>
<keyword evidence="2" id="KW-0732">Signal</keyword>
<feature type="region of interest" description="Disordered" evidence="1">
    <location>
        <begin position="125"/>
        <end position="148"/>
    </location>
</feature>
<evidence type="ECO:0000313" key="3">
    <source>
        <dbReference type="EMBL" id="CAD8489524.1"/>
    </source>
</evidence>
<evidence type="ECO:0000313" key="4">
    <source>
        <dbReference type="EMBL" id="CAD8489530.1"/>
    </source>
</evidence>
<dbReference type="EMBL" id="HBEO01019836">
    <property type="protein sequence ID" value="CAD8489524.1"/>
    <property type="molecule type" value="Transcribed_RNA"/>
</dbReference>
<proteinExistence type="predicted"/>
<accession>A0A6T7RCH7</accession>
<organism evidence="4">
    <name type="scientific">Hanusia phi</name>
    <dbReference type="NCBI Taxonomy" id="3032"/>
    <lineage>
        <taxon>Eukaryota</taxon>
        <taxon>Cryptophyceae</taxon>
        <taxon>Pyrenomonadales</taxon>
        <taxon>Geminigeraceae</taxon>
        <taxon>Hanusia</taxon>
    </lineage>
</organism>
<dbReference type="AlphaFoldDB" id="A0A6T7RCH7"/>
<dbReference type="EMBL" id="HBEO01019847">
    <property type="protein sequence ID" value="CAD8489530.1"/>
    <property type="molecule type" value="Transcribed_RNA"/>
</dbReference>
<protein>
    <submittedName>
        <fullName evidence="4">Uncharacterized protein</fullName>
    </submittedName>
</protein>
<gene>
    <name evidence="3" type="ORF">HPHI1048_LOCUS13414</name>
    <name evidence="4" type="ORF">HPHI1048_LOCUS13418</name>
</gene>
<evidence type="ECO:0000256" key="2">
    <source>
        <dbReference type="SAM" id="SignalP"/>
    </source>
</evidence>
<name>A0A6T7RCH7_9CRYP</name>
<feature type="signal peptide" evidence="2">
    <location>
        <begin position="1"/>
        <end position="25"/>
    </location>
</feature>